<proteinExistence type="predicted"/>
<accession>A0A5J9UJX5</accession>
<dbReference type="Proteomes" id="UP000324897">
    <property type="component" value="Chromosome 2"/>
</dbReference>
<evidence type="ECO:0000313" key="2">
    <source>
        <dbReference type="Proteomes" id="UP000324897"/>
    </source>
</evidence>
<evidence type="ECO:0000313" key="1">
    <source>
        <dbReference type="EMBL" id="TVU23705.1"/>
    </source>
</evidence>
<sequence length="87" mass="9343">LQCLSAGDENGRFKVVAPACAVRRQPGEQGDDEMANGPSLIRDQDSRIDFANCSNNHLYSTPQSLNELQCDCMSKTGAALEAGSCQH</sequence>
<gene>
    <name evidence="1" type="ORF">EJB05_26084</name>
</gene>
<comment type="caution">
    <text evidence="1">The sequence shown here is derived from an EMBL/GenBank/DDBJ whole genome shotgun (WGS) entry which is preliminary data.</text>
</comment>
<reference evidence="1 2" key="1">
    <citation type="journal article" date="2019" name="Sci. Rep.">
        <title>A high-quality genome of Eragrostis curvula grass provides insights into Poaceae evolution and supports new strategies to enhance forage quality.</title>
        <authorList>
            <person name="Carballo J."/>
            <person name="Santos B.A.C.M."/>
            <person name="Zappacosta D."/>
            <person name="Garbus I."/>
            <person name="Selva J.P."/>
            <person name="Gallo C.A."/>
            <person name="Diaz A."/>
            <person name="Albertini E."/>
            <person name="Caccamo M."/>
            <person name="Echenique V."/>
        </authorList>
    </citation>
    <scope>NUCLEOTIDE SEQUENCE [LARGE SCALE GENOMIC DNA]</scope>
    <source>
        <strain evidence="2">cv. Victoria</strain>
        <tissue evidence="1">Leaf</tissue>
    </source>
</reference>
<protein>
    <submittedName>
        <fullName evidence="1">Uncharacterized protein</fullName>
    </submittedName>
</protein>
<feature type="non-terminal residue" evidence="1">
    <location>
        <position position="1"/>
    </location>
</feature>
<dbReference type="EMBL" id="RWGY01000013">
    <property type="protein sequence ID" value="TVU23705.1"/>
    <property type="molecule type" value="Genomic_DNA"/>
</dbReference>
<name>A0A5J9UJX5_9POAL</name>
<organism evidence="1 2">
    <name type="scientific">Eragrostis curvula</name>
    <name type="common">weeping love grass</name>
    <dbReference type="NCBI Taxonomy" id="38414"/>
    <lineage>
        <taxon>Eukaryota</taxon>
        <taxon>Viridiplantae</taxon>
        <taxon>Streptophyta</taxon>
        <taxon>Embryophyta</taxon>
        <taxon>Tracheophyta</taxon>
        <taxon>Spermatophyta</taxon>
        <taxon>Magnoliopsida</taxon>
        <taxon>Liliopsida</taxon>
        <taxon>Poales</taxon>
        <taxon>Poaceae</taxon>
        <taxon>PACMAD clade</taxon>
        <taxon>Chloridoideae</taxon>
        <taxon>Eragrostideae</taxon>
        <taxon>Eragrostidinae</taxon>
        <taxon>Eragrostis</taxon>
    </lineage>
</organism>
<dbReference type="AlphaFoldDB" id="A0A5J9UJX5"/>
<keyword evidence="2" id="KW-1185">Reference proteome</keyword>